<sequence>MHQAVQQGPPASWGPSCTLGLKAYDAQSRLTSGASDAATAATAATRAAAPPPRASVAPATAAAAAAAGASWLRKCPVCCCSLAACACDAAAIAAEHRRQQQQQQLVHQRRQQLQQQREQLERVNSIQQQQKMLLQQQLNSNDEEDPPLVYPGGPLVSCSYQKRGTDAAAPRGPLTGSGVSWSGGAVSSWQQQQQWPQQQQQRQQLQGRGRSAAAAGSSITGEIQGLLGPRVLAACNQLQQQHQQGSDKAPLEDLMLYKVSPSRSTAAAVAAAVIGATAAPKTVVAAAAAPALCPSWSLQGTGEAPSSSSSSNNNNNREQQLSDCQVALQCLGISQRRQGDRKREGDRETKESLQPSLEAQRSFFSSNWLPGTQQPLAATNTNAAAAAAAAEGAEVQYLPHEARRSPVSPSRQQPAATAAEGLCEPPSSRETAEDRDEGIWQETPQGRRALRAYLIELQTRLAAAEQQATHNFVGCLYREIHLQGLSQQQLLPQGALTVGEPLAEGGPSGSSPDGAGRETQEAADSAKEQQQQLMLLQQQLRLLSSEREASASV</sequence>
<keyword evidence="4" id="KW-1185">Reference proteome</keyword>
<keyword evidence="1" id="KW-0175">Coiled coil</keyword>
<evidence type="ECO:0000313" key="3">
    <source>
        <dbReference type="EMBL" id="CDI84416.1"/>
    </source>
</evidence>
<dbReference type="OrthoDB" id="10688964at2759"/>
<dbReference type="RefSeq" id="XP_013246615.1">
    <property type="nucleotide sequence ID" value="XM_013391161.1"/>
</dbReference>
<dbReference type="AlphaFoldDB" id="U6GVY4"/>
<feature type="region of interest" description="Disordered" evidence="2">
    <location>
        <begin position="164"/>
        <end position="217"/>
    </location>
</feature>
<feature type="compositionally biased region" description="Basic and acidic residues" evidence="2">
    <location>
        <begin position="337"/>
        <end position="351"/>
    </location>
</feature>
<organism evidence="3 4">
    <name type="scientific">Eimeria acervulina</name>
    <name type="common">Coccidian parasite</name>
    <dbReference type="NCBI Taxonomy" id="5801"/>
    <lineage>
        <taxon>Eukaryota</taxon>
        <taxon>Sar</taxon>
        <taxon>Alveolata</taxon>
        <taxon>Apicomplexa</taxon>
        <taxon>Conoidasida</taxon>
        <taxon>Coccidia</taxon>
        <taxon>Eucoccidiorida</taxon>
        <taxon>Eimeriorina</taxon>
        <taxon>Eimeriidae</taxon>
        <taxon>Eimeria</taxon>
    </lineage>
</organism>
<gene>
    <name evidence="3" type="ORF">EAH_00052360</name>
</gene>
<reference evidence="3" key="1">
    <citation type="submission" date="2013-10" db="EMBL/GenBank/DDBJ databases">
        <title>Genomic analysis of the causative agents of coccidiosis in chickens.</title>
        <authorList>
            <person name="Reid A.J."/>
            <person name="Blake D."/>
            <person name="Billington K."/>
            <person name="Browne H."/>
            <person name="Dunn M."/>
            <person name="Hung S."/>
            <person name="Kawahara F."/>
            <person name="Miranda-Saavedra D."/>
            <person name="Mourier T."/>
            <person name="Nagra H."/>
            <person name="Otto T.D."/>
            <person name="Rawlings N."/>
            <person name="Sanchez A."/>
            <person name="Sanders M."/>
            <person name="Subramaniam C."/>
            <person name="Tay Y."/>
            <person name="Dear P."/>
            <person name="Doerig C."/>
            <person name="Gruber A."/>
            <person name="Parkinson J."/>
            <person name="Shirley M."/>
            <person name="Wan K.L."/>
            <person name="Berriman M."/>
            <person name="Tomley F."/>
            <person name="Pain A."/>
        </authorList>
    </citation>
    <scope>NUCLEOTIDE SEQUENCE</scope>
    <source>
        <strain evidence="3">Houghton</strain>
    </source>
</reference>
<feature type="region of interest" description="Disordered" evidence="2">
    <location>
        <begin position="299"/>
        <end position="319"/>
    </location>
</feature>
<feature type="compositionally biased region" description="Low complexity" evidence="2">
    <location>
        <begin position="306"/>
        <end position="316"/>
    </location>
</feature>
<feature type="compositionally biased region" description="Basic and acidic residues" evidence="2">
    <location>
        <begin position="515"/>
        <end position="527"/>
    </location>
</feature>
<reference evidence="3" key="2">
    <citation type="submission" date="2013-10" db="EMBL/GenBank/DDBJ databases">
        <authorList>
            <person name="Aslett M."/>
        </authorList>
    </citation>
    <scope>NUCLEOTIDE SEQUENCE</scope>
    <source>
        <strain evidence="3">Houghton</strain>
    </source>
</reference>
<feature type="region of interest" description="Disordered" evidence="2">
    <location>
        <begin position="401"/>
        <end position="443"/>
    </location>
</feature>
<dbReference type="EMBL" id="HG673674">
    <property type="protein sequence ID" value="CDI84416.1"/>
    <property type="molecule type" value="Genomic_DNA"/>
</dbReference>
<proteinExistence type="predicted"/>
<feature type="region of interest" description="Disordered" evidence="2">
    <location>
        <begin position="335"/>
        <end position="359"/>
    </location>
</feature>
<evidence type="ECO:0000256" key="1">
    <source>
        <dbReference type="SAM" id="Coils"/>
    </source>
</evidence>
<evidence type="ECO:0000256" key="2">
    <source>
        <dbReference type="SAM" id="MobiDB-lite"/>
    </source>
</evidence>
<dbReference type="Proteomes" id="UP000018050">
    <property type="component" value="Unassembled WGS sequence"/>
</dbReference>
<evidence type="ECO:0000313" key="4">
    <source>
        <dbReference type="Proteomes" id="UP000018050"/>
    </source>
</evidence>
<protein>
    <submittedName>
        <fullName evidence="3">Uncharacterized protein</fullName>
    </submittedName>
</protein>
<dbReference type="VEuPathDB" id="ToxoDB:EAH_00052360"/>
<feature type="compositionally biased region" description="Low complexity" evidence="2">
    <location>
        <begin position="176"/>
        <end position="217"/>
    </location>
</feature>
<dbReference type="GeneID" id="25273306"/>
<feature type="coiled-coil region" evidence="1">
    <location>
        <begin position="103"/>
        <end position="137"/>
    </location>
</feature>
<name>U6GVY4_EIMAC</name>
<feature type="region of interest" description="Disordered" evidence="2">
    <location>
        <begin position="498"/>
        <end position="530"/>
    </location>
</feature>
<accession>U6GVY4</accession>
<dbReference type="OMA" id="DSAIWQE"/>